<dbReference type="Proteomes" id="UP000035352">
    <property type="component" value="Chromosome"/>
</dbReference>
<keyword evidence="3" id="KW-1185">Reference proteome</keyword>
<dbReference type="KEGG" id="pbh:AAW51_2419"/>
<evidence type="ECO:0008006" key="4">
    <source>
        <dbReference type="Google" id="ProtNLM"/>
    </source>
</evidence>
<dbReference type="STRING" id="413882.AAW51_2419"/>
<keyword evidence="1" id="KW-0732">Signal</keyword>
<dbReference type="InterPro" id="IPR035242">
    <property type="entry name" value="DUF5329"/>
</dbReference>
<evidence type="ECO:0000313" key="3">
    <source>
        <dbReference type="Proteomes" id="UP000035352"/>
    </source>
</evidence>
<dbReference type="OrthoDB" id="344871at2"/>
<protein>
    <recommendedName>
        <fullName evidence="4">Secreted protein</fullName>
    </recommendedName>
</protein>
<gene>
    <name evidence="2" type="ORF">AAW51_2419</name>
</gene>
<evidence type="ECO:0000256" key="1">
    <source>
        <dbReference type="SAM" id="SignalP"/>
    </source>
</evidence>
<name>A0A0G3BRD3_9BURK</name>
<feature type="chain" id="PRO_5002552002" description="Secreted protein" evidence="1">
    <location>
        <begin position="20"/>
        <end position="128"/>
    </location>
</feature>
<accession>A0A0G3BRD3</accession>
<organism evidence="2 3">
    <name type="scientific">Caldimonas brevitalea</name>
    <dbReference type="NCBI Taxonomy" id="413882"/>
    <lineage>
        <taxon>Bacteria</taxon>
        <taxon>Pseudomonadati</taxon>
        <taxon>Pseudomonadota</taxon>
        <taxon>Betaproteobacteria</taxon>
        <taxon>Burkholderiales</taxon>
        <taxon>Sphaerotilaceae</taxon>
        <taxon>Caldimonas</taxon>
    </lineage>
</organism>
<dbReference type="AlphaFoldDB" id="A0A0G3BRD3"/>
<proteinExistence type="predicted"/>
<sequence>MRSLILTALVCAFTSAATSAPLPAATRSEIGALLNRLESSGCRFNRNGSWHAAAEAKQHLLRKLDYLEGKNAVTSTERFIELGASSSSSSGKPYLVQCGTAPAVESAKWLRTELNELRKSGPAASRAE</sequence>
<feature type="signal peptide" evidence="1">
    <location>
        <begin position="1"/>
        <end position="19"/>
    </location>
</feature>
<reference evidence="2 3" key="1">
    <citation type="submission" date="2015-05" db="EMBL/GenBank/DDBJ databases">
        <authorList>
            <person name="Tang B."/>
            <person name="Yu Y."/>
        </authorList>
    </citation>
    <scope>NUCLEOTIDE SEQUENCE [LARGE SCALE GENOMIC DNA]</scope>
    <source>
        <strain evidence="2 3">DSM 7029</strain>
    </source>
</reference>
<dbReference type="Pfam" id="PF17263">
    <property type="entry name" value="DUF5329"/>
    <property type="match status" value="1"/>
</dbReference>
<dbReference type="EMBL" id="CP011371">
    <property type="protein sequence ID" value="AKJ29110.1"/>
    <property type="molecule type" value="Genomic_DNA"/>
</dbReference>
<evidence type="ECO:0000313" key="2">
    <source>
        <dbReference type="EMBL" id="AKJ29110.1"/>
    </source>
</evidence>
<dbReference type="RefSeq" id="WP_047194828.1">
    <property type="nucleotide sequence ID" value="NZ_CP011371.1"/>
</dbReference>